<feature type="binding site" evidence="11">
    <location>
        <position position="12"/>
    </location>
    <ligand>
        <name>Mg(2+)</name>
        <dbReference type="ChEBI" id="CHEBI:18420"/>
    </ligand>
</feature>
<keyword evidence="11" id="KW-0862">Zinc</keyword>
<comment type="cofactor">
    <cofactor evidence="11">
        <name>Zn(2+)</name>
        <dbReference type="ChEBI" id="CHEBI:29105"/>
    </cofactor>
</comment>
<feature type="site" description="Stabilizes the phosphoryl group" evidence="10">
    <location>
        <position position="105"/>
    </location>
</feature>
<evidence type="ECO:0000256" key="5">
    <source>
        <dbReference type="ARBA" id="ARBA00023277"/>
    </source>
</evidence>
<feature type="binding site" evidence="11">
    <location>
        <position position="93"/>
    </location>
    <ligand>
        <name>Zn(2+)</name>
        <dbReference type="ChEBI" id="CHEBI:29105"/>
    </ligand>
</feature>
<evidence type="ECO:0000256" key="4">
    <source>
        <dbReference type="ARBA" id="ARBA00022801"/>
    </source>
</evidence>
<feature type="active site" description="Nucleophile" evidence="8">
    <location>
        <position position="12"/>
    </location>
</feature>
<dbReference type="GO" id="GO:0016791">
    <property type="term" value="F:phosphatase activity"/>
    <property type="evidence" value="ECO:0007669"/>
    <property type="project" value="InterPro"/>
</dbReference>
<evidence type="ECO:0000256" key="1">
    <source>
        <dbReference type="ARBA" id="ARBA00004496"/>
    </source>
</evidence>
<dbReference type="NCBIfam" id="TIGR01656">
    <property type="entry name" value="Histidinol-ppas"/>
    <property type="match status" value="1"/>
</dbReference>
<dbReference type="GO" id="GO:0046872">
    <property type="term" value="F:metal ion binding"/>
    <property type="evidence" value="ECO:0007669"/>
    <property type="project" value="UniProtKB-KW"/>
</dbReference>
<dbReference type="InterPro" id="IPR006543">
    <property type="entry name" value="Histidinol-phos"/>
</dbReference>
<evidence type="ECO:0000256" key="9">
    <source>
        <dbReference type="PIRSR" id="PIRSR004682-2"/>
    </source>
</evidence>
<evidence type="ECO:0000313" key="12">
    <source>
        <dbReference type="EMBL" id="ACC98455.1"/>
    </source>
</evidence>
<comment type="cofactor">
    <cofactor evidence="11">
        <name>Mg(2+)</name>
        <dbReference type="ChEBI" id="CHEBI:18420"/>
    </cofactor>
</comment>
<feature type="binding site" evidence="11">
    <location>
        <position position="14"/>
    </location>
    <ligand>
        <name>Mg(2+)</name>
        <dbReference type="ChEBI" id="CHEBI:18420"/>
    </ligand>
</feature>
<dbReference type="Gene3D" id="3.40.50.1000">
    <property type="entry name" value="HAD superfamily/HAD-like"/>
    <property type="match status" value="1"/>
</dbReference>
<dbReference type="InterPro" id="IPR004446">
    <property type="entry name" value="Heptose_bisP_phosphatase"/>
</dbReference>
<feature type="active site" description="Proton donor" evidence="8">
    <location>
        <position position="14"/>
    </location>
</feature>
<keyword evidence="4 7" id="KW-0378">Hydrolase</keyword>
<dbReference type="InterPro" id="IPR023214">
    <property type="entry name" value="HAD_sf"/>
</dbReference>
<feature type="binding site" evidence="11">
    <location>
        <position position="95"/>
    </location>
    <ligand>
        <name>Zn(2+)</name>
        <dbReference type="ChEBI" id="CHEBI:29105"/>
    </ligand>
</feature>
<evidence type="ECO:0000256" key="2">
    <source>
        <dbReference type="ARBA" id="ARBA00022490"/>
    </source>
</evidence>
<reference evidence="12 13" key="1">
    <citation type="journal article" date="2009" name="Appl. Environ. Microbiol.">
        <title>Genomic analysis of 'Elusimicrobium minutum,' the first cultivated representative of the phylum 'Elusimicrobia' (formerly termite group 1).</title>
        <authorList>
            <person name="Herlemann D.P.R."/>
            <person name="Geissinger O."/>
            <person name="Ikeda-Ohtsubo W."/>
            <person name="Kunin V."/>
            <person name="Sun H."/>
            <person name="Lapidus A."/>
            <person name="Hugenholtz P."/>
            <person name="Brune A."/>
        </authorList>
    </citation>
    <scope>NUCLEOTIDE SEQUENCE [LARGE SCALE GENOMIC DNA]</scope>
    <source>
        <strain evidence="12 13">Pei191</strain>
    </source>
</reference>
<name>B2KD59_ELUMP</name>
<keyword evidence="2 7" id="KW-0963">Cytoplasm</keyword>
<evidence type="ECO:0000256" key="10">
    <source>
        <dbReference type="PIRSR" id="PIRSR004682-3"/>
    </source>
</evidence>
<dbReference type="SUPFAM" id="SSF56784">
    <property type="entry name" value="HAD-like"/>
    <property type="match status" value="1"/>
</dbReference>
<feature type="binding site" evidence="11">
    <location>
        <position position="131"/>
    </location>
    <ligand>
        <name>Mg(2+)</name>
        <dbReference type="ChEBI" id="CHEBI:18420"/>
    </ligand>
</feature>
<dbReference type="HOGENOM" id="CLU_085077_2_1_0"/>
<keyword evidence="13" id="KW-1185">Reference proteome</keyword>
<sequence>MNKNKIKAVFLDRDGTLIYEKPGVYLSSPEKVVLYKSSMPALKLLTKLGYKIFIVSNQSGIGRGYFTSEQVDKVHEHLKKMIKPYVIEDIVYCPHAPWQTCLCRKPNPILGQKLAKKYNIDRSKSFMIGDKKSDVDFGINLGAVPVLVRTANGNAQIKKYGKNIKAAKIASNLLGAAKYIESKT</sequence>
<feature type="binding site" evidence="11">
    <location>
        <position position="130"/>
    </location>
    <ligand>
        <name>Mg(2+)</name>
        <dbReference type="ChEBI" id="CHEBI:18420"/>
    </ligand>
</feature>
<dbReference type="GO" id="GO:0005975">
    <property type="term" value="P:carbohydrate metabolic process"/>
    <property type="evidence" value="ECO:0007669"/>
    <property type="project" value="InterPro"/>
</dbReference>
<proteinExistence type="inferred from homology"/>
<accession>B2KD59</accession>
<feature type="binding site" evidence="11">
    <location>
        <position position="101"/>
    </location>
    <ligand>
        <name>Zn(2+)</name>
        <dbReference type="ChEBI" id="CHEBI:29105"/>
    </ligand>
</feature>
<comment type="subcellular location">
    <subcellularLocation>
        <location evidence="1 7">Cytoplasm</location>
    </subcellularLocation>
</comment>
<gene>
    <name evidence="12" type="ordered locus">Emin_0900</name>
</gene>
<dbReference type="KEGG" id="emi:Emin_0900"/>
<keyword evidence="3 11" id="KW-0479">Metal-binding</keyword>
<keyword evidence="5 7" id="KW-0119">Carbohydrate metabolism</keyword>
<dbReference type="EC" id="3.1.3.-" evidence="7"/>
<dbReference type="EMBL" id="CP001055">
    <property type="protein sequence ID" value="ACC98455.1"/>
    <property type="molecule type" value="Genomic_DNA"/>
</dbReference>
<feature type="binding site" evidence="9">
    <location>
        <begin position="56"/>
        <end position="59"/>
    </location>
    <ligand>
        <name>substrate</name>
    </ligand>
</feature>
<protein>
    <recommendedName>
        <fullName evidence="6 7">D,D-heptose 1,7-bisphosphate phosphatase</fullName>
        <ecNumber evidence="7">3.1.3.-</ecNumber>
    </recommendedName>
</protein>
<evidence type="ECO:0000256" key="8">
    <source>
        <dbReference type="PIRSR" id="PIRSR004682-1"/>
    </source>
</evidence>
<dbReference type="Pfam" id="PF13242">
    <property type="entry name" value="Hydrolase_like"/>
    <property type="match status" value="1"/>
</dbReference>
<dbReference type="PANTHER" id="PTHR42891">
    <property type="entry name" value="D-GLYCERO-BETA-D-MANNO-HEPTOSE-1,7-BISPHOSPHATE 7-PHOSPHATASE"/>
    <property type="match status" value="1"/>
</dbReference>
<comment type="similarity">
    <text evidence="7">Belongs to the gmhB family.</text>
</comment>
<feature type="binding site" evidence="9">
    <location>
        <begin position="20"/>
        <end position="25"/>
    </location>
    <ligand>
        <name>substrate</name>
    </ligand>
</feature>
<evidence type="ECO:0000256" key="6">
    <source>
        <dbReference type="ARBA" id="ARBA00031828"/>
    </source>
</evidence>
<dbReference type="RefSeq" id="WP_012415070.1">
    <property type="nucleotide sequence ID" value="NC_010644.1"/>
</dbReference>
<feature type="site" description="Contributes to substrate recognition" evidence="10">
    <location>
        <position position="104"/>
    </location>
</feature>
<dbReference type="PIRSF" id="PIRSF004682">
    <property type="entry name" value="GmhB"/>
    <property type="match status" value="1"/>
</dbReference>
<dbReference type="STRING" id="445932.Emin_0900"/>
<evidence type="ECO:0000313" key="13">
    <source>
        <dbReference type="Proteomes" id="UP000001029"/>
    </source>
</evidence>
<dbReference type="GO" id="GO:0005737">
    <property type="term" value="C:cytoplasm"/>
    <property type="evidence" value="ECO:0007669"/>
    <property type="project" value="UniProtKB-SubCell"/>
</dbReference>
<dbReference type="AlphaFoldDB" id="B2KD59"/>
<feature type="binding site" evidence="11">
    <location>
        <position position="103"/>
    </location>
    <ligand>
        <name>Zn(2+)</name>
        <dbReference type="ChEBI" id="CHEBI:29105"/>
    </ligand>
</feature>
<feature type="site" description="Stabilizes the phosphoryl group" evidence="10">
    <location>
        <position position="56"/>
    </location>
</feature>
<dbReference type="Proteomes" id="UP000001029">
    <property type="component" value="Chromosome"/>
</dbReference>
<evidence type="ECO:0000256" key="11">
    <source>
        <dbReference type="PIRSR" id="PIRSR004682-4"/>
    </source>
</evidence>
<keyword evidence="11" id="KW-0460">Magnesium</keyword>
<organism evidence="12 13">
    <name type="scientific">Elusimicrobium minutum (strain Pei191)</name>
    <dbReference type="NCBI Taxonomy" id="445932"/>
    <lineage>
        <taxon>Bacteria</taxon>
        <taxon>Pseudomonadati</taxon>
        <taxon>Elusimicrobiota</taxon>
        <taxon>Elusimicrobia</taxon>
        <taxon>Elusimicrobiales</taxon>
        <taxon>Elusimicrobiaceae</taxon>
        <taxon>Elusimicrobium</taxon>
    </lineage>
</organism>
<evidence type="ECO:0000256" key="7">
    <source>
        <dbReference type="PIRNR" id="PIRNR004682"/>
    </source>
</evidence>
<dbReference type="InterPro" id="IPR006549">
    <property type="entry name" value="HAD-SF_hydro_IIIA"/>
</dbReference>
<feature type="binding site" evidence="9">
    <location>
        <begin position="12"/>
        <end position="14"/>
    </location>
    <ligand>
        <name>substrate</name>
    </ligand>
</feature>
<dbReference type="OrthoDB" id="9801899at2"/>
<dbReference type="CDD" id="cd07503">
    <property type="entry name" value="HAD_HisB-N"/>
    <property type="match status" value="1"/>
</dbReference>
<dbReference type="NCBIfam" id="TIGR01662">
    <property type="entry name" value="HAD-SF-IIIA"/>
    <property type="match status" value="1"/>
</dbReference>
<dbReference type="InterPro" id="IPR036412">
    <property type="entry name" value="HAD-like_sf"/>
</dbReference>
<feature type="binding site" evidence="9">
    <location>
        <begin position="104"/>
        <end position="105"/>
    </location>
    <ligand>
        <name>substrate</name>
    </ligand>
</feature>
<feature type="binding site" evidence="9">
    <location>
        <position position="131"/>
    </location>
    <ligand>
        <name>substrate</name>
    </ligand>
</feature>
<evidence type="ECO:0000256" key="3">
    <source>
        <dbReference type="ARBA" id="ARBA00022723"/>
    </source>
</evidence>
<dbReference type="PANTHER" id="PTHR42891:SF1">
    <property type="entry name" value="D-GLYCERO-BETA-D-MANNO-HEPTOSE-1,7-BISPHOSPHATE 7-PHOSPHATASE"/>
    <property type="match status" value="1"/>
</dbReference>